<dbReference type="InterPro" id="IPR013766">
    <property type="entry name" value="Thioredoxin_domain"/>
</dbReference>
<dbReference type="PANTHER" id="PTHR42852:SF6">
    <property type="entry name" value="THIOL:DISULFIDE INTERCHANGE PROTEIN DSBE"/>
    <property type="match status" value="1"/>
</dbReference>
<gene>
    <name evidence="6" type="ORF">KZZ10_07115</name>
</gene>
<sequence length="192" mass="20621">MKRRTILFGAAGLLAMFGTALFAWRSSSSRAPAANRAIGVRSSGEAPAKPDPAAFYEASLPDLDGRAVALRDYLGRPTVVNFWATWCAPCVQEMPYLDEIAKNSPELGFVGIGIDTEANIKQFISKIPVSYKLVVAGHSGISMVRALGNAAGGLPFTVLLNEDGTIFDTILGQVEPEDLRHRISKLIVKSKT</sequence>
<dbReference type="Gene3D" id="3.40.30.10">
    <property type="entry name" value="Glutaredoxin"/>
    <property type="match status" value="1"/>
</dbReference>
<comment type="caution">
    <text evidence="6">The sequence shown here is derived from an EMBL/GenBank/DDBJ whole genome shotgun (WGS) entry which is preliminary data.</text>
</comment>
<dbReference type="InterPro" id="IPR050553">
    <property type="entry name" value="Thioredoxin_ResA/DsbE_sf"/>
</dbReference>
<feature type="domain" description="Thioredoxin" evidence="5">
    <location>
        <begin position="47"/>
        <end position="188"/>
    </location>
</feature>
<dbReference type="CDD" id="cd02966">
    <property type="entry name" value="TlpA_like_family"/>
    <property type="match status" value="1"/>
</dbReference>
<dbReference type="EMBL" id="JAHXRI010000006">
    <property type="protein sequence ID" value="MBZ1350414.1"/>
    <property type="molecule type" value="Genomic_DNA"/>
</dbReference>
<dbReference type="InterPro" id="IPR036249">
    <property type="entry name" value="Thioredoxin-like_sf"/>
</dbReference>
<dbReference type="Pfam" id="PF08534">
    <property type="entry name" value="Redoxin"/>
    <property type="match status" value="1"/>
</dbReference>
<dbReference type="GO" id="GO:0015036">
    <property type="term" value="F:disulfide oxidoreductase activity"/>
    <property type="evidence" value="ECO:0007669"/>
    <property type="project" value="UniProtKB-ARBA"/>
</dbReference>
<evidence type="ECO:0000256" key="2">
    <source>
        <dbReference type="ARBA" id="ARBA00022748"/>
    </source>
</evidence>
<dbReference type="InterPro" id="IPR017937">
    <property type="entry name" value="Thioredoxin_CS"/>
</dbReference>
<reference evidence="6" key="1">
    <citation type="submission" date="2021-07" db="EMBL/GenBank/DDBJ databases">
        <title>New genus and species of the family Alcaligenaceae.</title>
        <authorList>
            <person name="Hahn M.W."/>
        </authorList>
    </citation>
    <scope>NUCLEOTIDE SEQUENCE</scope>
    <source>
        <strain evidence="6">LF4-65</strain>
    </source>
</reference>
<dbReference type="InterPro" id="IPR013740">
    <property type="entry name" value="Redoxin"/>
</dbReference>
<organism evidence="6 7">
    <name type="scientific">Zwartia hollandica</name>
    <dbReference type="NCBI Taxonomy" id="324606"/>
    <lineage>
        <taxon>Bacteria</taxon>
        <taxon>Pseudomonadati</taxon>
        <taxon>Pseudomonadota</taxon>
        <taxon>Betaproteobacteria</taxon>
        <taxon>Burkholderiales</taxon>
        <taxon>Alcaligenaceae</taxon>
        <taxon>Zwartia</taxon>
    </lineage>
</organism>
<dbReference type="GO" id="GO:0017004">
    <property type="term" value="P:cytochrome complex assembly"/>
    <property type="evidence" value="ECO:0007669"/>
    <property type="project" value="UniProtKB-KW"/>
</dbReference>
<keyword evidence="2" id="KW-0201">Cytochrome c-type biogenesis</keyword>
<dbReference type="PROSITE" id="PS51352">
    <property type="entry name" value="THIOREDOXIN_2"/>
    <property type="match status" value="1"/>
</dbReference>
<keyword evidence="7" id="KW-1185">Reference proteome</keyword>
<protein>
    <submittedName>
        <fullName evidence="6">TlpA family protein disulfide reductase</fullName>
    </submittedName>
</protein>
<accession>A0A953NB32</accession>
<evidence type="ECO:0000259" key="5">
    <source>
        <dbReference type="PROSITE" id="PS51352"/>
    </source>
</evidence>
<proteinExistence type="predicted"/>
<evidence type="ECO:0000313" key="6">
    <source>
        <dbReference type="EMBL" id="MBZ1350414.1"/>
    </source>
</evidence>
<keyword evidence="4" id="KW-0676">Redox-active center</keyword>
<evidence type="ECO:0000256" key="3">
    <source>
        <dbReference type="ARBA" id="ARBA00023157"/>
    </source>
</evidence>
<dbReference type="Proteomes" id="UP000739565">
    <property type="component" value="Unassembled WGS sequence"/>
</dbReference>
<keyword evidence="3" id="KW-1015">Disulfide bond</keyword>
<dbReference type="SUPFAM" id="SSF52833">
    <property type="entry name" value="Thioredoxin-like"/>
    <property type="match status" value="1"/>
</dbReference>
<dbReference type="GO" id="GO:0030313">
    <property type="term" value="C:cell envelope"/>
    <property type="evidence" value="ECO:0007669"/>
    <property type="project" value="UniProtKB-SubCell"/>
</dbReference>
<dbReference type="AlphaFoldDB" id="A0A953NB32"/>
<comment type="subcellular location">
    <subcellularLocation>
        <location evidence="1">Cell envelope</location>
    </subcellularLocation>
</comment>
<dbReference type="RefSeq" id="WP_259660790.1">
    <property type="nucleotide sequence ID" value="NZ_JAHXRI010000006.1"/>
</dbReference>
<dbReference type="PROSITE" id="PS00194">
    <property type="entry name" value="THIOREDOXIN_1"/>
    <property type="match status" value="1"/>
</dbReference>
<evidence type="ECO:0000256" key="1">
    <source>
        <dbReference type="ARBA" id="ARBA00004196"/>
    </source>
</evidence>
<evidence type="ECO:0000256" key="4">
    <source>
        <dbReference type="ARBA" id="ARBA00023284"/>
    </source>
</evidence>
<dbReference type="PANTHER" id="PTHR42852">
    <property type="entry name" value="THIOL:DISULFIDE INTERCHANGE PROTEIN DSBE"/>
    <property type="match status" value="1"/>
</dbReference>
<name>A0A953NB32_9BURK</name>
<evidence type="ECO:0000313" key="7">
    <source>
        <dbReference type="Proteomes" id="UP000739565"/>
    </source>
</evidence>